<dbReference type="InterPro" id="IPR017867">
    <property type="entry name" value="Tyr_phospatase_low_mol_wt"/>
</dbReference>
<reference evidence="7 8" key="1">
    <citation type="submission" date="2018-07" db="EMBL/GenBank/DDBJ databases">
        <title>Desertimonas flava gen. nov. sp. nov.</title>
        <authorList>
            <person name="Liu S."/>
        </authorList>
    </citation>
    <scope>NUCLEOTIDE SEQUENCE [LARGE SCALE GENOMIC DNA]</scope>
    <source>
        <strain evidence="7 8">16Sb5-5</strain>
    </source>
</reference>
<sequence length="324" mass="34452">MRGPDLPHRLGPGSGDPVETFPPVGEAQPQRVRQHARDRTLGHLPQLVQPGPERTSDRPDVAQLTSGAPGEGPGAEDHPHPVAQAVVGSADRDHVPASASDHLAPTLLPWTPSWRHPRERIPAEGPSSRLWGECGVEVLVVCTGNVCRSPAVELLLRRGVDGRPGVPEEVRLASAGIRAMVGEPMAARTVDALRRLGVDVGPGHRARQLTAEMVTRADLVLAASRLHRSAVVQLQPDAVERTFTVTEFARYCSEEQGVGGGLPALASFAVSQRGLVVPRRPEDDDLRDPWGKSARVHRAVVWSIADAVGEILSAAARPADAGVA</sequence>
<dbReference type="PRINTS" id="PR00719">
    <property type="entry name" value="LMWPTPASE"/>
</dbReference>
<gene>
    <name evidence="7" type="ORF">DT076_08720</name>
</gene>
<protein>
    <recommendedName>
        <fullName evidence="6">Phosphotyrosine protein phosphatase I domain-containing protein</fullName>
    </recommendedName>
</protein>
<dbReference type="Proteomes" id="UP000252770">
    <property type="component" value="Unassembled WGS sequence"/>
</dbReference>
<evidence type="ECO:0000259" key="6">
    <source>
        <dbReference type="SMART" id="SM00226"/>
    </source>
</evidence>
<feature type="domain" description="Phosphotyrosine protein phosphatase I" evidence="6">
    <location>
        <begin position="136"/>
        <end position="314"/>
    </location>
</feature>
<organism evidence="7 8">
    <name type="scientific">Desertihabitans brevis</name>
    <dbReference type="NCBI Taxonomy" id="2268447"/>
    <lineage>
        <taxon>Bacteria</taxon>
        <taxon>Bacillati</taxon>
        <taxon>Actinomycetota</taxon>
        <taxon>Actinomycetes</taxon>
        <taxon>Propionibacteriales</taxon>
        <taxon>Propionibacteriaceae</taxon>
        <taxon>Desertihabitans</taxon>
    </lineage>
</organism>
<keyword evidence="8" id="KW-1185">Reference proteome</keyword>
<dbReference type="AlphaFoldDB" id="A0A367YW71"/>
<evidence type="ECO:0000256" key="3">
    <source>
        <dbReference type="ARBA" id="ARBA00022912"/>
    </source>
</evidence>
<dbReference type="InterPro" id="IPR023485">
    <property type="entry name" value="Ptyr_pPase"/>
</dbReference>
<dbReference type="EMBL" id="QOUI01000004">
    <property type="protein sequence ID" value="RCK70068.1"/>
    <property type="molecule type" value="Genomic_DNA"/>
</dbReference>
<dbReference type="PANTHER" id="PTHR11717:SF31">
    <property type="entry name" value="LOW MOLECULAR WEIGHT PROTEIN-TYROSINE-PHOSPHATASE ETP-RELATED"/>
    <property type="match status" value="1"/>
</dbReference>
<dbReference type="Pfam" id="PF01451">
    <property type="entry name" value="LMWPc"/>
    <property type="match status" value="1"/>
</dbReference>
<dbReference type="SUPFAM" id="SSF52788">
    <property type="entry name" value="Phosphotyrosine protein phosphatases I"/>
    <property type="match status" value="1"/>
</dbReference>
<dbReference type="Gene3D" id="3.40.50.2300">
    <property type="match status" value="1"/>
</dbReference>
<dbReference type="SMART" id="SM00226">
    <property type="entry name" value="LMWPc"/>
    <property type="match status" value="1"/>
</dbReference>
<evidence type="ECO:0000256" key="4">
    <source>
        <dbReference type="PIRSR" id="PIRSR617867-1"/>
    </source>
</evidence>
<dbReference type="InterPro" id="IPR036196">
    <property type="entry name" value="Ptyr_pPase_sf"/>
</dbReference>
<comment type="caution">
    <text evidence="7">The sequence shown here is derived from an EMBL/GenBank/DDBJ whole genome shotgun (WGS) entry which is preliminary data.</text>
</comment>
<feature type="active site" description="Nucleophile" evidence="4">
    <location>
        <position position="142"/>
    </location>
</feature>
<evidence type="ECO:0000256" key="1">
    <source>
        <dbReference type="ARBA" id="ARBA00011063"/>
    </source>
</evidence>
<proteinExistence type="inferred from homology"/>
<feature type="active site" evidence="4">
    <location>
        <position position="148"/>
    </location>
</feature>
<evidence type="ECO:0000256" key="2">
    <source>
        <dbReference type="ARBA" id="ARBA00022801"/>
    </source>
</evidence>
<name>A0A367YW71_9ACTN</name>
<dbReference type="PANTHER" id="PTHR11717">
    <property type="entry name" value="LOW MOLECULAR WEIGHT PROTEIN TYROSINE PHOSPHATASE"/>
    <property type="match status" value="1"/>
</dbReference>
<evidence type="ECO:0000313" key="8">
    <source>
        <dbReference type="Proteomes" id="UP000252770"/>
    </source>
</evidence>
<comment type="similarity">
    <text evidence="1">Belongs to the low molecular weight phosphotyrosine protein phosphatase family.</text>
</comment>
<keyword evidence="2" id="KW-0378">Hydrolase</keyword>
<dbReference type="InterPro" id="IPR050438">
    <property type="entry name" value="LMW_PTPase"/>
</dbReference>
<keyword evidence="3" id="KW-0904">Protein phosphatase</keyword>
<dbReference type="GO" id="GO:0004725">
    <property type="term" value="F:protein tyrosine phosphatase activity"/>
    <property type="evidence" value="ECO:0007669"/>
    <property type="project" value="InterPro"/>
</dbReference>
<evidence type="ECO:0000313" key="7">
    <source>
        <dbReference type="EMBL" id="RCK70068.1"/>
    </source>
</evidence>
<feature type="region of interest" description="Disordered" evidence="5">
    <location>
        <begin position="1"/>
        <end position="81"/>
    </location>
</feature>
<evidence type="ECO:0000256" key="5">
    <source>
        <dbReference type="SAM" id="MobiDB-lite"/>
    </source>
</evidence>
<accession>A0A367YW71</accession>